<proteinExistence type="predicted"/>
<evidence type="ECO:0000313" key="1">
    <source>
        <dbReference type="EMBL" id="MPC73352.1"/>
    </source>
</evidence>
<accession>A0A5B7HPZ5</accession>
<name>A0A5B7HPZ5_PORTR</name>
<protein>
    <submittedName>
        <fullName evidence="1">Uncharacterized protein</fullName>
    </submittedName>
</protein>
<evidence type="ECO:0000313" key="2">
    <source>
        <dbReference type="Proteomes" id="UP000324222"/>
    </source>
</evidence>
<comment type="caution">
    <text evidence="1">The sequence shown here is derived from an EMBL/GenBank/DDBJ whole genome shotgun (WGS) entry which is preliminary data.</text>
</comment>
<dbReference type="Proteomes" id="UP000324222">
    <property type="component" value="Unassembled WGS sequence"/>
</dbReference>
<reference evidence="1 2" key="1">
    <citation type="submission" date="2019-05" db="EMBL/GenBank/DDBJ databases">
        <title>Another draft genome of Portunus trituberculatus and its Hox gene families provides insights of decapod evolution.</title>
        <authorList>
            <person name="Jeong J.-H."/>
            <person name="Song I."/>
            <person name="Kim S."/>
            <person name="Choi T."/>
            <person name="Kim D."/>
            <person name="Ryu S."/>
            <person name="Kim W."/>
        </authorList>
    </citation>
    <scope>NUCLEOTIDE SEQUENCE [LARGE SCALE GENOMIC DNA]</scope>
    <source>
        <tissue evidence="1">Muscle</tissue>
    </source>
</reference>
<dbReference type="EMBL" id="VSRR010036629">
    <property type="protein sequence ID" value="MPC73352.1"/>
    <property type="molecule type" value="Genomic_DNA"/>
</dbReference>
<keyword evidence="2" id="KW-1185">Reference proteome</keyword>
<sequence length="8" mass="863">MTPSPAFL</sequence>
<gene>
    <name evidence="1" type="ORF">E2C01_067678</name>
</gene>
<organism evidence="1 2">
    <name type="scientific">Portunus trituberculatus</name>
    <name type="common">Swimming crab</name>
    <name type="synonym">Neptunus trituberculatus</name>
    <dbReference type="NCBI Taxonomy" id="210409"/>
    <lineage>
        <taxon>Eukaryota</taxon>
        <taxon>Metazoa</taxon>
        <taxon>Ecdysozoa</taxon>
        <taxon>Arthropoda</taxon>
        <taxon>Crustacea</taxon>
        <taxon>Multicrustacea</taxon>
        <taxon>Malacostraca</taxon>
        <taxon>Eumalacostraca</taxon>
        <taxon>Eucarida</taxon>
        <taxon>Decapoda</taxon>
        <taxon>Pleocyemata</taxon>
        <taxon>Brachyura</taxon>
        <taxon>Eubrachyura</taxon>
        <taxon>Portunoidea</taxon>
        <taxon>Portunidae</taxon>
        <taxon>Portuninae</taxon>
        <taxon>Portunus</taxon>
    </lineage>
</organism>